<name>G2YWV4_BOTF4</name>
<organism evidence="2 3">
    <name type="scientific">Botryotinia fuckeliana (strain T4)</name>
    <name type="common">Noble rot fungus</name>
    <name type="synonym">Botrytis cinerea</name>
    <dbReference type="NCBI Taxonomy" id="999810"/>
    <lineage>
        <taxon>Eukaryota</taxon>
        <taxon>Fungi</taxon>
        <taxon>Dikarya</taxon>
        <taxon>Ascomycota</taxon>
        <taxon>Pezizomycotina</taxon>
        <taxon>Leotiomycetes</taxon>
        <taxon>Helotiales</taxon>
        <taxon>Sclerotiniaceae</taxon>
        <taxon>Botrytis</taxon>
    </lineage>
</organism>
<evidence type="ECO:0000259" key="1">
    <source>
        <dbReference type="Pfam" id="PF10159"/>
    </source>
</evidence>
<dbReference type="HOGENOM" id="CLU_804090_0_0_1"/>
<dbReference type="eggNOG" id="KOG4520">
    <property type="taxonomic scope" value="Eukaryota"/>
</dbReference>
<dbReference type="EMBL" id="FQ790358">
    <property type="protein sequence ID" value="CCD56102.1"/>
    <property type="molecule type" value="Genomic_DNA"/>
</dbReference>
<sequence length="345" mass="38375">MDLLSTIRKSGSRGGVNFSWDEVQSSQHRENYLGHSLMAPVGRWQKGKDLNWYAKGDAETTGNETAEEKEARERKEEIRKIKEAEEDAIARALGLPVAQRGEATGANNVEVGELKRVIKESEEGTDDAEGMGKGAGFGDYVGNTDAQEMLQIKPEPSEQREGIEKGDQKKKIDEDIAVEVGIMKENEDTGSIDIDQEVVNGNIISVGMMLVLEEGQEVAVQQLDLADIEAEVLIEDIAQGEKMRVLETTIHGSECFEEVARQTYETEMKGCQRDNVNCITIWGGSHRNGVDSITKVYPFVIIAYHHLQPYFVALFRGNRGLSAGINSRQLTHRSFDRTLNHYISS</sequence>
<proteinExistence type="predicted"/>
<dbReference type="AlphaFoldDB" id="G2YWV4"/>
<dbReference type="STRING" id="999810.G2YWV4"/>
<dbReference type="Proteomes" id="UP000008177">
    <property type="component" value="Unplaced contigs"/>
</dbReference>
<evidence type="ECO:0000313" key="3">
    <source>
        <dbReference type="Proteomes" id="UP000008177"/>
    </source>
</evidence>
<accession>G2YWV4</accession>
<feature type="domain" description="Multiple myeloma tumor-associated protein 2-like N-terminal" evidence="1">
    <location>
        <begin position="11"/>
        <end position="94"/>
    </location>
</feature>
<reference evidence="3" key="1">
    <citation type="journal article" date="2011" name="PLoS Genet.">
        <title>Genomic analysis of the necrotrophic fungal pathogens Sclerotinia sclerotiorum and Botrytis cinerea.</title>
        <authorList>
            <person name="Amselem J."/>
            <person name="Cuomo C.A."/>
            <person name="van Kan J.A."/>
            <person name="Viaud M."/>
            <person name="Benito E.P."/>
            <person name="Couloux A."/>
            <person name="Coutinho P.M."/>
            <person name="de Vries R.P."/>
            <person name="Dyer P.S."/>
            <person name="Fillinger S."/>
            <person name="Fournier E."/>
            <person name="Gout L."/>
            <person name="Hahn M."/>
            <person name="Kohn L."/>
            <person name="Lapalu N."/>
            <person name="Plummer K.M."/>
            <person name="Pradier J.M."/>
            <person name="Quevillon E."/>
            <person name="Sharon A."/>
            <person name="Simon A."/>
            <person name="ten Have A."/>
            <person name="Tudzynski B."/>
            <person name="Tudzynski P."/>
            <person name="Wincker P."/>
            <person name="Andrew M."/>
            <person name="Anthouard V."/>
            <person name="Beever R.E."/>
            <person name="Beffa R."/>
            <person name="Benoit I."/>
            <person name="Bouzid O."/>
            <person name="Brault B."/>
            <person name="Chen Z."/>
            <person name="Choquer M."/>
            <person name="Collemare J."/>
            <person name="Cotton P."/>
            <person name="Danchin E.G."/>
            <person name="Da Silva C."/>
            <person name="Gautier A."/>
            <person name="Giraud C."/>
            <person name="Giraud T."/>
            <person name="Gonzalez C."/>
            <person name="Grossetete S."/>
            <person name="Guldener U."/>
            <person name="Henrissat B."/>
            <person name="Howlett B.J."/>
            <person name="Kodira C."/>
            <person name="Kretschmer M."/>
            <person name="Lappartient A."/>
            <person name="Leroch M."/>
            <person name="Levis C."/>
            <person name="Mauceli E."/>
            <person name="Neuveglise C."/>
            <person name="Oeser B."/>
            <person name="Pearson M."/>
            <person name="Poulain J."/>
            <person name="Poussereau N."/>
            <person name="Quesneville H."/>
            <person name="Rascle C."/>
            <person name="Schumacher J."/>
            <person name="Segurens B."/>
            <person name="Sexton A."/>
            <person name="Silva E."/>
            <person name="Sirven C."/>
            <person name="Soanes D.M."/>
            <person name="Talbot N.J."/>
            <person name="Templeton M."/>
            <person name="Yandava C."/>
            <person name="Yarden O."/>
            <person name="Zeng Q."/>
            <person name="Rollins J.A."/>
            <person name="Lebrun M.H."/>
            <person name="Dickman M."/>
        </authorList>
    </citation>
    <scope>NUCLEOTIDE SEQUENCE [LARGE SCALE GENOMIC DNA]</scope>
    <source>
        <strain evidence="3">T4</strain>
    </source>
</reference>
<protein>
    <recommendedName>
        <fullName evidence="1">Multiple myeloma tumor-associated protein 2-like N-terminal domain-containing protein</fullName>
    </recommendedName>
</protein>
<dbReference type="PANTHER" id="PTHR14580:SF0">
    <property type="entry name" value="MULTIPLE MYELOMA TUMOR-ASSOCIATED PROTEIN 2"/>
    <property type="match status" value="1"/>
</dbReference>
<dbReference type="InterPro" id="IPR039207">
    <property type="entry name" value="MMTAG2-like"/>
</dbReference>
<dbReference type="InParanoid" id="G2YWV4"/>
<dbReference type="OrthoDB" id="5390672at2759"/>
<dbReference type="Pfam" id="PF10159">
    <property type="entry name" value="MMtag"/>
    <property type="match status" value="1"/>
</dbReference>
<evidence type="ECO:0000313" key="2">
    <source>
        <dbReference type="EMBL" id="CCD56102.1"/>
    </source>
</evidence>
<gene>
    <name evidence="2" type="ORF">BofuT4_P152340.1</name>
</gene>
<dbReference type="InterPro" id="IPR019315">
    <property type="entry name" value="MMTA2_N"/>
</dbReference>
<dbReference type="PANTHER" id="PTHR14580">
    <property type="entry name" value="MULTIPLE MYELOMA TUMOR-ASSOCIATED PROTEIN 2 FAMILY MEMBER"/>
    <property type="match status" value="1"/>
</dbReference>